<feature type="region of interest" description="Disordered" evidence="8">
    <location>
        <begin position="1"/>
        <end position="23"/>
    </location>
</feature>
<keyword evidence="7" id="KW-0813">Transport</keyword>
<dbReference type="Proteomes" id="UP001519460">
    <property type="component" value="Unassembled WGS sequence"/>
</dbReference>
<feature type="domain" description="Nucleoside transporter/FeoB GTPase Gate" evidence="11">
    <location>
        <begin position="299"/>
        <end position="396"/>
    </location>
</feature>
<feature type="transmembrane region" description="Helical" evidence="7">
    <location>
        <begin position="242"/>
        <end position="259"/>
    </location>
</feature>
<comment type="subcellular location">
    <subcellularLocation>
        <location evidence="1">Cell membrane</location>
        <topology evidence="1">Multi-pass membrane protein</topology>
    </subcellularLocation>
</comment>
<dbReference type="Pfam" id="PF07670">
    <property type="entry name" value="Gate"/>
    <property type="match status" value="1"/>
</dbReference>
<evidence type="ECO:0000256" key="5">
    <source>
        <dbReference type="ARBA" id="ARBA00022989"/>
    </source>
</evidence>
<keyword evidence="6 7" id="KW-0472">Membrane</keyword>
<dbReference type="InterPro" id="IPR008276">
    <property type="entry name" value="C_nuclsd_transpt"/>
</dbReference>
<dbReference type="InterPro" id="IPR002668">
    <property type="entry name" value="CNT_N_dom"/>
</dbReference>
<protein>
    <recommendedName>
        <fullName evidence="7">Sodium/nucleoside cotransporter</fullName>
    </recommendedName>
</protein>
<evidence type="ECO:0000259" key="11">
    <source>
        <dbReference type="Pfam" id="PF07670"/>
    </source>
</evidence>
<evidence type="ECO:0000313" key="13">
    <source>
        <dbReference type="Proteomes" id="UP001519460"/>
    </source>
</evidence>
<feature type="domain" description="Concentrative nucleoside transporter C-terminal" evidence="10">
    <location>
        <begin position="401"/>
        <end position="618"/>
    </location>
</feature>
<evidence type="ECO:0000256" key="8">
    <source>
        <dbReference type="SAM" id="MobiDB-lite"/>
    </source>
</evidence>
<feature type="transmembrane region" description="Helical" evidence="7">
    <location>
        <begin position="373"/>
        <end position="395"/>
    </location>
</feature>
<organism evidence="12 13">
    <name type="scientific">Batillaria attramentaria</name>
    <dbReference type="NCBI Taxonomy" id="370345"/>
    <lineage>
        <taxon>Eukaryota</taxon>
        <taxon>Metazoa</taxon>
        <taxon>Spiralia</taxon>
        <taxon>Lophotrochozoa</taxon>
        <taxon>Mollusca</taxon>
        <taxon>Gastropoda</taxon>
        <taxon>Caenogastropoda</taxon>
        <taxon>Sorbeoconcha</taxon>
        <taxon>Cerithioidea</taxon>
        <taxon>Batillariidae</taxon>
        <taxon>Batillaria</taxon>
    </lineage>
</organism>
<dbReference type="GO" id="GO:0005886">
    <property type="term" value="C:plasma membrane"/>
    <property type="evidence" value="ECO:0007669"/>
    <property type="project" value="UniProtKB-SubCell"/>
</dbReference>
<feature type="transmembrane region" description="Helical" evidence="7">
    <location>
        <begin position="457"/>
        <end position="477"/>
    </location>
</feature>
<feature type="transmembrane region" description="Helical" evidence="7">
    <location>
        <begin position="144"/>
        <end position="165"/>
    </location>
</feature>
<evidence type="ECO:0000256" key="6">
    <source>
        <dbReference type="ARBA" id="ARBA00023136"/>
    </source>
</evidence>
<feature type="transmembrane region" description="Helical" evidence="7">
    <location>
        <begin position="213"/>
        <end position="230"/>
    </location>
</feature>
<dbReference type="EMBL" id="JACVVK020000218">
    <property type="protein sequence ID" value="KAK7483948.1"/>
    <property type="molecule type" value="Genomic_DNA"/>
</dbReference>
<dbReference type="NCBIfam" id="TIGR00804">
    <property type="entry name" value="nupC"/>
    <property type="match status" value="1"/>
</dbReference>
<name>A0ABD0KA34_9CAEN</name>
<evidence type="ECO:0000259" key="9">
    <source>
        <dbReference type="Pfam" id="PF01773"/>
    </source>
</evidence>
<dbReference type="AlphaFoldDB" id="A0ABD0KA34"/>
<feature type="transmembrane region" description="Helical" evidence="7">
    <location>
        <begin position="110"/>
        <end position="132"/>
    </location>
</feature>
<evidence type="ECO:0000259" key="10">
    <source>
        <dbReference type="Pfam" id="PF07662"/>
    </source>
</evidence>
<dbReference type="InterPro" id="IPR011642">
    <property type="entry name" value="Gate_dom"/>
</dbReference>
<evidence type="ECO:0000256" key="3">
    <source>
        <dbReference type="ARBA" id="ARBA00022475"/>
    </source>
</evidence>
<dbReference type="Pfam" id="PF01773">
    <property type="entry name" value="Nucleos_tra2_N"/>
    <property type="match status" value="1"/>
</dbReference>
<keyword evidence="4 7" id="KW-0812">Transmembrane</keyword>
<sequence length="670" mass="72050">MSFNTSTPSKKPLTPSPDDSGVSIQLSELGEESEKMLGSTDTDSACKSNEVIMDMEDGKQEQIQFMVKFHNDLSTESEGSDSSGTLTCFIVVHSTMTSFITNNSSRLKKIILVLLAVLYLAYFKAALVFHAIHFCPDNHNVLPLIVLTCVVLLLIVISYVSSRFGEDIREKLMLPVARSIDNHWNVLKWVVMLLPLAGIVAVIVITVKDSPKNLASLAGLAFFIIILFIFSSHPTRVNWRPVIGGFVLQFCFATLILKWDVGYKVFSFLGEEARKFLAYTDVGAEFVFGKKFTDHIFAMKVLPVVVFFSCVITMLYHLGIMQAVISKIAFVMRCTLGTTAAESLCAAGNIFVGQTEAPILIRPFLSVMTKSELHAVMVGGFATIAGGVLAAYISFGIPPEHLLCASVMNAPCALAVSKLLYPETEKSKISKTCAMTKGGGQYRNILEAAAAGASQSIALVANIAANLIAFLALLAFVNATLAWFGAFVCLPNLSFESICHYLLMPVVYLMGVRWEDAGHVAELIALKTFLNEFVAYEKLSEFINARLTCDDSIHILSPRSEIIATYALCGFSNLSSIGIMLGGLGPMAPQRVGDMAQIVVSALFGGVVACLITASVAGLLVVEVPSDLVSCMVAMGNDTLAGNVSLVVDVVTQNASNVADLIVTTASAAV</sequence>
<feature type="transmembrane region" description="Helical" evidence="7">
    <location>
        <begin position="186"/>
        <end position="207"/>
    </location>
</feature>
<keyword evidence="13" id="KW-1185">Reference proteome</keyword>
<comment type="caution">
    <text evidence="12">The sequence shown here is derived from an EMBL/GenBank/DDBJ whole genome shotgun (WGS) entry which is preliminary data.</text>
</comment>
<evidence type="ECO:0000256" key="4">
    <source>
        <dbReference type="ARBA" id="ARBA00022692"/>
    </source>
</evidence>
<feature type="domain" description="Concentrative nucleoside transporter N-terminal" evidence="9">
    <location>
        <begin position="218"/>
        <end position="290"/>
    </location>
</feature>
<comment type="similarity">
    <text evidence="2 7">Belongs to the concentrative nucleoside transporter (CNT) (TC 2.A.41) family.</text>
</comment>
<feature type="transmembrane region" description="Helical" evidence="7">
    <location>
        <begin position="483"/>
        <end position="503"/>
    </location>
</feature>
<accession>A0ABD0KA34</accession>
<dbReference type="Pfam" id="PF07662">
    <property type="entry name" value="Nucleos_tra2_C"/>
    <property type="match status" value="1"/>
</dbReference>
<keyword evidence="3" id="KW-1003">Cell membrane</keyword>
<keyword evidence="5 7" id="KW-1133">Transmembrane helix</keyword>
<evidence type="ECO:0000256" key="1">
    <source>
        <dbReference type="ARBA" id="ARBA00004651"/>
    </source>
</evidence>
<evidence type="ECO:0000313" key="12">
    <source>
        <dbReference type="EMBL" id="KAK7483948.1"/>
    </source>
</evidence>
<gene>
    <name evidence="12" type="ORF">BaRGS_00024832</name>
</gene>
<proteinExistence type="inferred from homology"/>
<evidence type="ECO:0000256" key="7">
    <source>
        <dbReference type="RuleBase" id="RU362018"/>
    </source>
</evidence>
<dbReference type="InterPro" id="IPR011657">
    <property type="entry name" value="CNT_C_dom"/>
</dbReference>
<dbReference type="InterPro" id="IPR018270">
    <property type="entry name" value="C_nuclsd_transpt_met_bac"/>
</dbReference>
<feature type="compositionally biased region" description="Low complexity" evidence="8">
    <location>
        <begin position="1"/>
        <end position="20"/>
    </location>
</feature>
<feature type="transmembrane region" description="Helical" evidence="7">
    <location>
        <begin position="563"/>
        <end position="584"/>
    </location>
</feature>
<feature type="transmembrane region" description="Helical" evidence="7">
    <location>
        <begin position="596"/>
        <end position="622"/>
    </location>
</feature>
<dbReference type="PANTHER" id="PTHR10590">
    <property type="entry name" value="SODIUM/NUCLEOSIDE COTRANSPORTER"/>
    <property type="match status" value="1"/>
</dbReference>
<dbReference type="PANTHER" id="PTHR10590:SF4">
    <property type="entry name" value="SOLUTE CARRIER FAMILY 28 MEMBER 3"/>
    <property type="match status" value="1"/>
</dbReference>
<evidence type="ECO:0000256" key="2">
    <source>
        <dbReference type="ARBA" id="ARBA00009033"/>
    </source>
</evidence>
<reference evidence="12 13" key="1">
    <citation type="journal article" date="2023" name="Sci. Data">
        <title>Genome assembly of the Korean intertidal mud-creeper Batillaria attramentaria.</title>
        <authorList>
            <person name="Patra A.K."/>
            <person name="Ho P.T."/>
            <person name="Jun S."/>
            <person name="Lee S.J."/>
            <person name="Kim Y."/>
            <person name="Won Y.J."/>
        </authorList>
    </citation>
    <scope>NUCLEOTIDE SEQUENCE [LARGE SCALE GENOMIC DNA]</scope>
    <source>
        <strain evidence="12">Wonlab-2016</strain>
    </source>
</reference>
<feature type="transmembrane region" description="Helical" evidence="7">
    <location>
        <begin position="296"/>
        <end position="318"/>
    </location>
</feature>